<reference evidence="1 2" key="1">
    <citation type="submission" date="2024-05" db="EMBL/GenBank/DDBJ databases">
        <authorList>
            <person name="Liu Q."/>
            <person name="Xin Y.-H."/>
        </authorList>
    </citation>
    <scope>NUCLEOTIDE SEQUENCE [LARGE SCALE GENOMIC DNA]</scope>
    <source>
        <strain evidence="1 2">CGMCC 1.10181</strain>
    </source>
</reference>
<dbReference type="InterPro" id="IPR043856">
    <property type="entry name" value="DUF5818"/>
</dbReference>
<organism evidence="1 2">
    <name type="scientific">Sphingomonas oligophenolica</name>
    <dbReference type="NCBI Taxonomy" id="301154"/>
    <lineage>
        <taxon>Bacteria</taxon>
        <taxon>Pseudomonadati</taxon>
        <taxon>Pseudomonadota</taxon>
        <taxon>Alphaproteobacteria</taxon>
        <taxon>Sphingomonadales</taxon>
        <taxon>Sphingomonadaceae</taxon>
        <taxon>Sphingomonas</taxon>
    </lineage>
</organism>
<dbReference type="Pfam" id="PF19135">
    <property type="entry name" value="DUF5818"/>
    <property type="match status" value="1"/>
</dbReference>
<gene>
    <name evidence="1" type="ORF">ABC974_13895</name>
</gene>
<evidence type="ECO:0000313" key="2">
    <source>
        <dbReference type="Proteomes" id="UP001419910"/>
    </source>
</evidence>
<protein>
    <submittedName>
        <fullName evidence="1">DUF5818 domain-containing protein</fullName>
    </submittedName>
</protein>
<dbReference type="Proteomes" id="UP001419910">
    <property type="component" value="Unassembled WGS sequence"/>
</dbReference>
<comment type="caution">
    <text evidence="1">The sequence shown here is derived from an EMBL/GenBank/DDBJ whole genome shotgun (WGS) entry which is preliminary data.</text>
</comment>
<keyword evidence="2" id="KW-1185">Reference proteome</keyword>
<sequence>MRNAIHASPTPCHEIGTLVGKGECYALRCADGAETWLELDRIPMHLIDQRVRITGLRYSLDFISVEGIGPV</sequence>
<name>A0ABU9Y4P2_9SPHN</name>
<dbReference type="EMBL" id="JBDIME010000011">
    <property type="protein sequence ID" value="MEN2790727.1"/>
    <property type="molecule type" value="Genomic_DNA"/>
</dbReference>
<accession>A0ABU9Y4P2</accession>
<evidence type="ECO:0000313" key="1">
    <source>
        <dbReference type="EMBL" id="MEN2790727.1"/>
    </source>
</evidence>
<dbReference type="RefSeq" id="WP_343890054.1">
    <property type="nucleotide sequence ID" value="NZ_BAAAEH010000028.1"/>
</dbReference>
<proteinExistence type="predicted"/>